<evidence type="ECO:0000256" key="4">
    <source>
        <dbReference type="ARBA" id="ARBA00022989"/>
    </source>
</evidence>
<dbReference type="AlphaFoldDB" id="A0A1G8PP02"/>
<dbReference type="InterPro" id="IPR052159">
    <property type="entry name" value="Competence_DNA_uptake"/>
</dbReference>
<name>A0A1G8PP02_9BACI</name>
<keyword evidence="9" id="KW-1185">Reference proteome</keyword>
<feature type="transmembrane region" description="Helical" evidence="6">
    <location>
        <begin position="265"/>
        <end position="289"/>
    </location>
</feature>
<dbReference type="OrthoDB" id="9761531at2"/>
<evidence type="ECO:0000259" key="7">
    <source>
        <dbReference type="SMART" id="SM00849"/>
    </source>
</evidence>
<gene>
    <name evidence="8" type="ORF">SAMN04490247_0108</name>
</gene>
<reference evidence="9" key="1">
    <citation type="submission" date="2016-10" db="EMBL/GenBank/DDBJ databases">
        <authorList>
            <person name="Varghese N."/>
            <person name="Submissions S."/>
        </authorList>
    </citation>
    <scope>NUCLEOTIDE SEQUENCE [LARGE SCALE GENOMIC DNA]</scope>
    <source>
        <strain evidence="9">DSM 4771</strain>
    </source>
</reference>
<evidence type="ECO:0000313" key="8">
    <source>
        <dbReference type="EMBL" id="SDI94207.1"/>
    </source>
</evidence>
<feature type="transmembrane region" description="Helical" evidence="6">
    <location>
        <begin position="352"/>
        <end position="369"/>
    </location>
</feature>
<dbReference type="STRING" id="86666.SAMN04490247_0108"/>
<dbReference type="RefSeq" id="WP_093190742.1">
    <property type="nucleotide sequence ID" value="NZ_FNEV01000001.1"/>
</dbReference>
<dbReference type="CDD" id="cd07731">
    <property type="entry name" value="ComA-like_MBL-fold"/>
    <property type="match status" value="1"/>
</dbReference>
<feature type="transmembrane region" description="Helical" evidence="6">
    <location>
        <begin position="225"/>
        <end position="245"/>
    </location>
</feature>
<keyword evidence="5 6" id="KW-0472">Membrane</keyword>
<comment type="subcellular location">
    <subcellularLocation>
        <location evidence="1">Cell membrane</location>
        <topology evidence="1">Multi-pass membrane protein</topology>
    </subcellularLocation>
</comment>
<accession>A0A1G8PP02</accession>
<keyword evidence="3 6" id="KW-0812">Transmembrane</keyword>
<dbReference type="Gene3D" id="3.60.15.10">
    <property type="entry name" value="Ribonuclease Z/Hydroxyacylglutathione hydrolase-like"/>
    <property type="match status" value="1"/>
</dbReference>
<dbReference type="InterPro" id="IPR036866">
    <property type="entry name" value="RibonucZ/Hydroxyglut_hydro"/>
</dbReference>
<dbReference type="GO" id="GO:0030420">
    <property type="term" value="P:establishment of competence for transformation"/>
    <property type="evidence" value="ECO:0007669"/>
    <property type="project" value="InterPro"/>
</dbReference>
<feature type="transmembrane region" description="Helical" evidence="6">
    <location>
        <begin position="43"/>
        <end position="60"/>
    </location>
</feature>
<dbReference type="InterPro" id="IPR004477">
    <property type="entry name" value="ComEC_N"/>
</dbReference>
<dbReference type="SUPFAM" id="SSF56281">
    <property type="entry name" value="Metallo-hydrolase/oxidoreductase"/>
    <property type="match status" value="1"/>
</dbReference>
<feature type="domain" description="Metallo-beta-lactamase" evidence="7">
    <location>
        <begin position="503"/>
        <end position="694"/>
    </location>
</feature>
<feature type="transmembrane region" description="Helical" evidence="6">
    <location>
        <begin position="323"/>
        <end position="340"/>
    </location>
</feature>
<dbReference type="Proteomes" id="UP000199225">
    <property type="component" value="Unassembled WGS sequence"/>
</dbReference>
<evidence type="ECO:0000256" key="2">
    <source>
        <dbReference type="ARBA" id="ARBA00022475"/>
    </source>
</evidence>
<dbReference type="GO" id="GO:0005886">
    <property type="term" value="C:plasma membrane"/>
    <property type="evidence" value="ECO:0007669"/>
    <property type="project" value="UniProtKB-SubCell"/>
</dbReference>
<dbReference type="Pfam" id="PF13567">
    <property type="entry name" value="DUF4131"/>
    <property type="match status" value="1"/>
</dbReference>
<dbReference type="PANTHER" id="PTHR30619:SF7">
    <property type="entry name" value="BETA-LACTAMASE DOMAIN PROTEIN"/>
    <property type="match status" value="1"/>
</dbReference>
<feature type="transmembrane region" description="Helical" evidence="6">
    <location>
        <begin position="421"/>
        <end position="439"/>
    </location>
</feature>
<evidence type="ECO:0000313" key="9">
    <source>
        <dbReference type="Proteomes" id="UP000199225"/>
    </source>
</evidence>
<dbReference type="NCBIfam" id="TIGR00361">
    <property type="entry name" value="ComEC_Rec2"/>
    <property type="match status" value="1"/>
</dbReference>
<feature type="transmembrane region" description="Helical" evidence="6">
    <location>
        <begin position="12"/>
        <end position="37"/>
    </location>
</feature>
<dbReference type="Pfam" id="PF03772">
    <property type="entry name" value="Competence"/>
    <property type="match status" value="1"/>
</dbReference>
<evidence type="ECO:0000256" key="5">
    <source>
        <dbReference type="ARBA" id="ARBA00023136"/>
    </source>
</evidence>
<dbReference type="SMART" id="SM00849">
    <property type="entry name" value="Lactamase_B"/>
    <property type="match status" value="1"/>
</dbReference>
<dbReference type="NCBIfam" id="TIGR00360">
    <property type="entry name" value="ComEC_N-term"/>
    <property type="match status" value="1"/>
</dbReference>
<feature type="transmembrane region" description="Helical" evidence="6">
    <location>
        <begin position="470"/>
        <end position="490"/>
    </location>
</feature>
<dbReference type="InterPro" id="IPR004797">
    <property type="entry name" value="Competence_ComEC/Rec2"/>
</dbReference>
<dbReference type="InterPro" id="IPR035681">
    <property type="entry name" value="ComA-like_MBL"/>
</dbReference>
<keyword evidence="4 6" id="KW-1133">Transmembrane helix</keyword>
<evidence type="ECO:0000256" key="6">
    <source>
        <dbReference type="SAM" id="Phobius"/>
    </source>
</evidence>
<protein>
    <submittedName>
        <fullName evidence="8">Competence protein ComEC</fullName>
    </submittedName>
</protein>
<proteinExistence type="predicted"/>
<evidence type="ECO:0000256" key="3">
    <source>
        <dbReference type="ARBA" id="ARBA00022692"/>
    </source>
</evidence>
<dbReference type="PANTHER" id="PTHR30619">
    <property type="entry name" value="DNA INTERNALIZATION/COMPETENCE PROTEIN COMEC/REC2"/>
    <property type="match status" value="1"/>
</dbReference>
<dbReference type="Pfam" id="PF00753">
    <property type="entry name" value="Lactamase_B"/>
    <property type="match status" value="1"/>
</dbReference>
<evidence type="ECO:0000256" key="1">
    <source>
        <dbReference type="ARBA" id="ARBA00004651"/>
    </source>
</evidence>
<organism evidence="8 9">
    <name type="scientific">Salimicrobium halophilum</name>
    <dbReference type="NCBI Taxonomy" id="86666"/>
    <lineage>
        <taxon>Bacteria</taxon>
        <taxon>Bacillati</taxon>
        <taxon>Bacillota</taxon>
        <taxon>Bacilli</taxon>
        <taxon>Bacillales</taxon>
        <taxon>Bacillaceae</taxon>
        <taxon>Salimicrobium</taxon>
    </lineage>
</organism>
<dbReference type="InterPro" id="IPR025405">
    <property type="entry name" value="DUF4131"/>
</dbReference>
<dbReference type="EMBL" id="FNEV01000001">
    <property type="protein sequence ID" value="SDI94207.1"/>
    <property type="molecule type" value="Genomic_DNA"/>
</dbReference>
<feature type="transmembrane region" description="Helical" evidence="6">
    <location>
        <begin position="381"/>
        <end position="409"/>
    </location>
</feature>
<feature type="transmembrane region" description="Helical" evidence="6">
    <location>
        <begin position="445"/>
        <end position="463"/>
    </location>
</feature>
<sequence length="743" mass="83092">MKGKLHFPLLSFLAGAIYAHAPDSWALFALCLLWFLFFTKLRFLFPLLLLGFFLGVYVYSPSEVPSVPSDPPFYGEILSPAVQNGRVASFPIQTSEHLEYQVIHFVDYGEDSFFTGLEVGARCKLMAEHQEFPVATNEGQFDFATFMKNQGVEGQFIIEKREDIFCEGSSWKQTFYEQRSMLIDTIMDKSDTSLNPWINALVFGDQQGLKDEVSDLFRELGMSHILAISGLHVGLFAGMIYTVFYRTGLVTSSQVRVLVFLTLPLFAFVAGAAPSVMRASLMAIFLVGLSALKIRSSMTDLLSLVAFLLLFMNPDILHHPGFQFSFAVTFSLLLSSPLLSKDTNPWIISLRVSFIAQLAILPLQLHYFYQFSPLSVFFNLILVPYFTIVFIPFIFLLLLSVFLLPAFVYEWISRLGAGMHTMVMDTVVNVGGALNIQWITGIFPYTWFLPYYICFFLMMIFLVNENKRNSFVSGVALVSVLATYSALPYLSGTGTVTFLDVGQGDSAVIELPFRKGVIMIDAAGPPVFQENKEKIADTVILPFLKSRGIAGVDALFITHNDTDHNGSVPRLVEKDALDSLFISAYDEREYDGKASRLSGGDRYEIGGYAFDILGPERDLEDKNDDSLIIYTELGGKRWLFTGDISSEVEKEVAINYPDLTVDFLKVAHHGSITSTSDAFMDAFRPDVGVISAGRDNRYGHPHGEVLDRLASYGTEVWRTDLHGAVSITFYDDRLLEKKGFMGP</sequence>
<keyword evidence="2" id="KW-1003">Cell membrane</keyword>
<dbReference type="InterPro" id="IPR001279">
    <property type="entry name" value="Metallo-B-lactamas"/>
</dbReference>